<dbReference type="SUPFAM" id="SSF53756">
    <property type="entry name" value="UDP-Glycosyltransferase/glycogen phosphorylase"/>
    <property type="match status" value="1"/>
</dbReference>
<proteinExistence type="predicted"/>
<dbReference type="PANTHER" id="PTHR45947">
    <property type="entry name" value="SULFOQUINOVOSYL TRANSFERASE SQD2"/>
    <property type="match status" value="1"/>
</dbReference>
<dbReference type="PANTHER" id="PTHR45947:SF3">
    <property type="entry name" value="SULFOQUINOVOSYL TRANSFERASE SQD2"/>
    <property type="match status" value="1"/>
</dbReference>
<dbReference type="EMBL" id="RXOL01000007">
    <property type="protein sequence ID" value="RVQ65477.1"/>
    <property type="molecule type" value="Genomic_DNA"/>
</dbReference>
<dbReference type="OrthoDB" id="9790710at2"/>
<sequence>MSITELILHVNANDAGGGAAIAARRLVEAQRAAGMDARMLVADKTGSDSWIDDMGAPRALLARLLRAGSRRTLGALALAHADRQAMRTLALVSTGIGAAIQRYRPTILHYHWMGAEAASLAEFVQPGIPIAWTCHDQWAFCGVEHYASDDGFIDGYANRCAHDADRFNIERKRRIWQGWRPTLVCPSSWMERTANESLLAREWPKVTIANTLDTEIFKPIDRSMARDRFELPQDGRIVLFGAVRSDDDPRKGADLLRTALQNIGAEDRASTSLVTFGGAKRETGEMFGIKCRALGPVNDEAALAALYNAADVFVAPSRQDNLPNTMVEALCCGTPCVGFDIGGLRDIIQEPWHGKLVPPFDTSALGAAIMTVSRIDGRERNRADALSRFGNSTVVAQHQALYRKLLNGSGKRDGDA</sequence>
<keyword evidence="1" id="KW-0808">Transferase</keyword>
<evidence type="ECO:0000313" key="2">
    <source>
        <dbReference type="Proteomes" id="UP000283003"/>
    </source>
</evidence>
<dbReference type="AlphaFoldDB" id="A0A437GV00"/>
<dbReference type="InterPro" id="IPR050194">
    <property type="entry name" value="Glycosyltransferase_grp1"/>
</dbReference>
<keyword evidence="2" id="KW-1185">Reference proteome</keyword>
<comment type="caution">
    <text evidence="1">The sequence shown here is derived from an EMBL/GenBank/DDBJ whole genome shotgun (WGS) entry which is preliminary data.</text>
</comment>
<dbReference type="GO" id="GO:0016757">
    <property type="term" value="F:glycosyltransferase activity"/>
    <property type="evidence" value="ECO:0007669"/>
    <property type="project" value="TreeGrafter"/>
</dbReference>
<gene>
    <name evidence="1" type="ORF">EKN06_13145</name>
</gene>
<dbReference type="Pfam" id="PF13692">
    <property type="entry name" value="Glyco_trans_1_4"/>
    <property type="match status" value="1"/>
</dbReference>
<dbReference type="Gene3D" id="3.40.50.2000">
    <property type="entry name" value="Glycogen Phosphorylase B"/>
    <property type="match status" value="2"/>
</dbReference>
<protein>
    <submittedName>
        <fullName evidence="1">Glycosyltransferase</fullName>
    </submittedName>
</protein>
<accession>A0A437GV00</accession>
<reference evidence="1 2" key="1">
    <citation type="submission" date="2018-12" db="EMBL/GenBank/DDBJ databases">
        <title>Croceicoccus ponticola sp. nov., a lipolytic bacterium isolated from seawater.</title>
        <authorList>
            <person name="Yoon J.-H."/>
        </authorList>
    </citation>
    <scope>NUCLEOTIDE SEQUENCE [LARGE SCALE GENOMIC DNA]</scope>
    <source>
        <strain evidence="1 2">GM-16</strain>
    </source>
</reference>
<evidence type="ECO:0000313" key="1">
    <source>
        <dbReference type="EMBL" id="RVQ65477.1"/>
    </source>
</evidence>
<dbReference type="Proteomes" id="UP000283003">
    <property type="component" value="Unassembled WGS sequence"/>
</dbReference>
<organism evidence="1 2">
    <name type="scientific">Croceicoccus ponticola</name>
    <dbReference type="NCBI Taxonomy" id="2217664"/>
    <lineage>
        <taxon>Bacteria</taxon>
        <taxon>Pseudomonadati</taxon>
        <taxon>Pseudomonadota</taxon>
        <taxon>Alphaproteobacteria</taxon>
        <taxon>Sphingomonadales</taxon>
        <taxon>Erythrobacteraceae</taxon>
        <taxon>Croceicoccus</taxon>
    </lineage>
</organism>
<name>A0A437GV00_9SPHN</name>